<comment type="caution">
    <text evidence="3">The sequence shown here is derived from an EMBL/GenBank/DDBJ whole genome shotgun (WGS) entry which is preliminary data.</text>
</comment>
<dbReference type="Proteomes" id="UP001169066">
    <property type="component" value="Unassembled WGS sequence"/>
</dbReference>
<evidence type="ECO:0000313" key="4">
    <source>
        <dbReference type="Proteomes" id="UP001169066"/>
    </source>
</evidence>
<feature type="chain" id="PRO_5047453030" evidence="1">
    <location>
        <begin position="26"/>
        <end position="313"/>
    </location>
</feature>
<protein>
    <submittedName>
        <fullName evidence="3">DUF4382 domain-containing protein</fullName>
    </submittedName>
</protein>
<dbReference type="PROSITE" id="PS51257">
    <property type="entry name" value="PROKAR_LIPOPROTEIN"/>
    <property type="match status" value="1"/>
</dbReference>
<keyword evidence="1" id="KW-0732">Signal</keyword>
<feature type="domain" description="DUF4382" evidence="2">
    <location>
        <begin position="33"/>
        <end position="192"/>
    </location>
</feature>
<dbReference type="Pfam" id="PF14321">
    <property type="entry name" value="DUF4382"/>
    <property type="match status" value="1"/>
</dbReference>
<sequence>MKRFQTLIGMIVSFTLMTLISGCGGGGTSSTPTGTLSLSMTDAPPKLEGNVTAVNIAVIGIEYNYEGNWVNAEEFEPKTFNLLDLQNGKSLHLGDLVLPAGHYKEIRFKLAIPTKDTPAEIQSNPDCNITIDNVSYPLFTPSGAETQSGYKGKGAFDITADAKIAVTADFDIHKAIVVTGSSTKNTKYILKPVIRLVVTELSGMINGTVVDADAEKYASSSLVVYSYKSGEYNSDETVADENGSIFLNSVSAADVNMTDGNFTLAFLGEGNYSLITAEYLGDVFHGVVDQEDNVEVLTGEVTPVDINTSDNTI</sequence>
<evidence type="ECO:0000256" key="1">
    <source>
        <dbReference type="SAM" id="SignalP"/>
    </source>
</evidence>
<evidence type="ECO:0000313" key="3">
    <source>
        <dbReference type="EMBL" id="MDM5263237.1"/>
    </source>
</evidence>
<proteinExistence type="predicted"/>
<dbReference type="EMBL" id="JAQIBC010000002">
    <property type="protein sequence ID" value="MDM5263237.1"/>
    <property type="molecule type" value="Genomic_DNA"/>
</dbReference>
<feature type="signal peptide" evidence="1">
    <location>
        <begin position="1"/>
        <end position="25"/>
    </location>
</feature>
<evidence type="ECO:0000259" key="2">
    <source>
        <dbReference type="Pfam" id="PF14321"/>
    </source>
</evidence>
<name>A0ABT7QQ67_9BACT</name>
<keyword evidence="4" id="KW-1185">Reference proteome</keyword>
<gene>
    <name evidence="3" type="ORF">PF327_03430</name>
</gene>
<dbReference type="RefSeq" id="WP_289401348.1">
    <property type="nucleotide sequence ID" value="NZ_JAQIBC010000002.1"/>
</dbReference>
<dbReference type="InterPro" id="IPR025491">
    <property type="entry name" value="DUF4382"/>
</dbReference>
<accession>A0ABT7QQ67</accession>
<reference evidence="3" key="1">
    <citation type="submission" date="2023-01" db="EMBL/GenBank/DDBJ databases">
        <title>Sulfurovum sp. XTW-4 genome assembly.</title>
        <authorList>
            <person name="Wang J."/>
        </authorList>
    </citation>
    <scope>NUCLEOTIDE SEQUENCE</scope>
    <source>
        <strain evidence="3">XTW-4</strain>
    </source>
</reference>
<organism evidence="3 4">
    <name type="scientific">Sulfurovum xiamenensis</name>
    <dbReference type="NCBI Taxonomy" id="3019066"/>
    <lineage>
        <taxon>Bacteria</taxon>
        <taxon>Pseudomonadati</taxon>
        <taxon>Campylobacterota</taxon>
        <taxon>Epsilonproteobacteria</taxon>
        <taxon>Campylobacterales</taxon>
        <taxon>Sulfurovaceae</taxon>
        <taxon>Sulfurovum</taxon>
    </lineage>
</organism>